<keyword evidence="1" id="KW-0285">Flavoprotein</keyword>
<organism evidence="3 4">
    <name type="scientific">Rhodoplanes roseus</name>
    <dbReference type="NCBI Taxonomy" id="29409"/>
    <lineage>
        <taxon>Bacteria</taxon>
        <taxon>Pseudomonadati</taxon>
        <taxon>Pseudomonadota</taxon>
        <taxon>Alphaproteobacteria</taxon>
        <taxon>Hyphomicrobiales</taxon>
        <taxon>Nitrobacteraceae</taxon>
        <taxon>Rhodoplanes</taxon>
    </lineage>
</organism>
<accession>A0A327KEI0</accession>
<comment type="caution">
    <text evidence="3">The sequence shown here is derived from an EMBL/GenBank/DDBJ whole genome shotgun (WGS) entry which is preliminary data.</text>
</comment>
<keyword evidence="4" id="KW-1185">Reference proteome</keyword>
<reference evidence="3 4" key="1">
    <citation type="submission" date="2017-07" db="EMBL/GenBank/DDBJ databases">
        <title>Draft Genome Sequences of Select Purple Nonsulfur Bacteria.</title>
        <authorList>
            <person name="Lasarre B."/>
            <person name="Mckinlay J.B."/>
        </authorList>
    </citation>
    <scope>NUCLEOTIDE SEQUENCE [LARGE SCALE GENOMIC DNA]</scope>
    <source>
        <strain evidence="3 4">DSM 5909</strain>
    </source>
</reference>
<dbReference type="GO" id="GO:0050660">
    <property type="term" value="F:flavin adenine dinucleotide binding"/>
    <property type="evidence" value="ECO:0007669"/>
    <property type="project" value="InterPro"/>
</dbReference>
<proteinExistence type="predicted"/>
<evidence type="ECO:0000256" key="2">
    <source>
        <dbReference type="ARBA" id="ARBA00022827"/>
    </source>
</evidence>
<dbReference type="GO" id="GO:0003824">
    <property type="term" value="F:catalytic activity"/>
    <property type="evidence" value="ECO:0007669"/>
    <property type="project" value="InterPro"/>
</dbReference>
<evidence type="ECO:0000313" key="3">
    <source>
        <dbReference type="EMBL" id="RAI36541.1"/>
    </source>
</evidence>
<sequence>VMRSATARCGGHATLIRAPAALRAAVDVFEPQGGPLGLLTRRVKESFDPRGVLGPGRMWAGV</sequence>
<keyword evidence="2" id="KW-0274">FAD</keyword>
<dbReference type="SUPFAM" id="SSF55103">
    <property type="entry name" value="FAD-linked oxidases, C-terminal domain"/>
    <property type="match status" value="1"/>
</dbReference>
<feature type="non-terminal residue" evidence="3">
    <location>
        <position position="1"/>
    </location>
</feature>
<dbReference type="Proteomes" id="UP000249130">
    <property type="component" value="Unassembled WGS sequence"/>
</dbReference>
<dbReference type="InterPro" id="IPR016164">
    <property type="entry name" value="FAD-linked_Oxase-like_C"/>
</dbReference>
<evidence type="ECO:0000256" key="1">
    <source>
        <dbReference type="ARBA" id="ARBA00022630"/>
    </source>
</evidence>
<evidence type="ECO:0000313" key="4">
    <source>
        <dbReference type="Proteomes" id="UP000249130"/>
    </source>
</evidence>
<protein>
    <recommendedName>
        <fullName evidence="5">2-hydroxy-acid oxidase</fullName>
    </recommendedName>
</protein>
<name>A0A327KEI0_9BRAD</name>
<dbReference type="AlphaFoldDB" id="A0A327KEI0"/>
<evidence type="ECO:0008006" key="5">
    <source>
        <dbReference type="Google" id="ProtNLM"/>
    </source>
</evidence>
<gene>
    <name evidence="3" type="ORF">CH341_30300</name>
</gene>
<dbReference type="EMBL" id="NPEX01000487">
    <property type="protein sequence ID" value="RAI36541.1"/>
    <property type="molecule type" value="Genomic_DNA"/>
</dbReference>